<evidence type="ECO:0000256" key="2">
    <source>
        <dbReference type="ARBA" id="ARBA00023015"/>
    </source>
</evidence>
<dbReference type="PANTHER" id="PTHR30537:SF74">
    <property type="entry name" value="HTH-TYPE TRANSCRIPTIONAL REGULATOR TRPI"/>
    <property type="match status" value="1"/>
</dbReference>
<sequence length="319" mass="36194">MIRQFASVTVPGYGIPDRIKMSRTVPPLNPLYVFEAVTRLGSFTRAAEELNVTQSAVSRQIAALEGYLNVRLFHRERHGITLTPPGEVYKQEIGPAFAAISSATERILNDERSQPLFLRLYPTFAVKWLIPRLPLFHAEHPNIEVRLNTTISPVDFTREDLDLAIQLTTGDMKGCESLLLFPDVIQPVCAPSLLKPDSSLKDLDDLKDHRLLHSHYRKSDWKDWLTAVDRPDLQSEGMTFPSSILTYQAATEGLGIAIGQTKLLEQDFAAGNLVPLFQPIERELGYYALWIKGREPDLKTRKFLSWLKRQIAQQEETNK</sequence>
<dbReference type="PROSITE" id="PS50931">
    <property type="entry name" value="HTH_LYSR"/>
    <property type="match status" value="1"/>
</dbReference>
<evidence type="ECO:0000256" key="4">
    <source>
        <dbReference type="ARBA" id="ARBA00023163"/>
    </source>
</evidence>
<comment type="caution">
    <text evidence="6">The sequence shown here is derived from an EMBL/GenBank/DDBJ whole genome shotgun (WGS) entry which is preliminary data.</text>
</comment>
<dbReference type="Pfam" id="PF00126">
    <property type="entry name" value="HTH_1"/>
    <property type="match status" value="1"/>
</dbReference>
<dbReference type="Gene3D" id="3.40.190.10">
    <property type="entry name" value="Periplasmic binding protein-like II"/>
    <property type="match status" value="2"/>
</dbReference>
<keyword evidence="7" id="KW-1185">Reference proteome</keyword>
<gene>
    <name evidence="6" type="ORF">ACFOW6_17885</name>
</gene>
<dbReference type="InterPro" id="IPR036390">
    <property type="entry name" value="WH_DNA-bd_sf"/>
</dbReference>
<dbReference type="InterPro" id="IPR058163">
    <property type="entry name" value="LysR-type_TF_proteobact-type"/>
</dbReference>
<dbReference type="EMBL" id="JBHSCW010000016">
    <property type="protein sequence ID" value="MFC4353417.1"/>
    <property type="molecule type" value="Genomic_DNA"/>
</dbReference>
<evidence type="ECO:0000313" key="6">
    <source>
        <dbReference type="EMBL" id="MFC4353417.1"/>
    </source>
</evidence>
<keyword evidence="3" id="KW-0238">DNA-binding</keyword>
<reference evidence="7" key="1">
    <citation type="journal article" date="2019" name="Int. J. Syst. Evol. Microbiol.">
        <title>The Global Catalogue of Microorganisms (GCM) 10K type strain sequencing project: providing services to taxonomists for standard genome sequencing and annotation.</title>
        <authorList>
            <consortium name="The Broad Institute Genomics Platform"/>
            <consortium name="The Broad Institute Genome Sequencing Center for Infectious Disease"/>
            <person name="Wu L."/>
            <person name="Ma J."/>
        </authorList>
    </citation>
    <scope>NUCLEOTIDE SEQUENCE [LARGE SCALE GENOMIC DNA]</scope>
    <source>
        <strain evidence="7">CECT 8472</strain>
    </source>
</reference>
<evidence type="ECO:0000259" key="5">
    <source>
        <dbReference type="PROSITE" id="PS50931"/>
    </source>
</evidence>
<keyword evidence="2" id="KW-0805">Transcription regulation</keyword>
<evidence type="ECO:0000256" key="3">
    <source>
        <dbReference type="ARBA" id="ARBA00023125"/>
    </source>
</evidence>
<proteinExistence type="inferred from homology"/>
<dbReference type="InterPro" id="IPR000847">
    <property type="entry name" value="LysR_HTH_N"/>
</dbReference>
<evidence type="ECO:0000313" key="7">
    <source>
        <dbReference type="Proteomes" id="UP001595799"/>
    </source>
</evidence>
<accession>A0ABV8UQ63</accession>
<name>A0ABV8UQ63_9PROT</name>
<dbReference type="InterPro" id="IPR005119">
    <property type="entry name" value="LysR_subst-bd"/>
</dbReference>
<dbReference type="SUPFAM" id="SSF53850">
    <property type="entry name" value="Periplasmic binding protein-like II"/>
    <property type="match status" value="1"/>
</dbReference>
<dbReference type="Pfam" id="PF03466">
    <property type="entry name" value="LysR_substrate"/>
    <property type="match status" value="1"/>
</dbReference>
<dbReference type="SUPFAM" id="SSF46785">
    <property type="entry name" value="Winged helix' DNA-binding domain"/>
    <property type="match status" value="1"/>
</dbReference>
<comment type="similarity">
    <text evidence="1">Belongs to the LysR transcriptional regulatory family.</text>
</comment>
<dbReference type="PANTHER" id="PTHR30537">
    <property type="entry name" value="HTH-TYPE TRANSCRIPTIONAL REGULATOR"/>
    <property type="match status" value="1"/>
</dbReference>
<protein>
    <submittedName>
        <fullName evidence="6">LysR substrate-binding domain-containing protein</fullName>
    </submittedName>
</protein>
<feature type="domain" description="HTH lysR-type" evidence="5">
    <location>
        <begin position="26"/>
        <end position="83"/>
    </location>
</feature>
<dbReference type="Gene3D" id="1.10.10.10">
    <property type="entry name" value="Winged helix-like DNA-binding domain superfamily/Winged helix DNA-binding domain"/>
    <property type="match status" value="1"/>
</dbReference>
<dbReference type="CDD" id="cd08432">
    <property type="entry name" value="PBP2_GcdR_TrpI_HvrB_AmpR_like"/>
    <property type="match status" value="1"/>
</dbReference>
<keyword evidence="4" id="KW-0804">Transcription</keyword>
<organism evidence="6 7">
    <name type="scientific">Fodinicurvata halophila</name>
    <dbReference type="NCBI Taxonomy" id="1419723"/>
    <lineage>
        <taxon>Bacteria</taxon>
        <taxon>Pseudomonadati</taxon>
        <taxon>Pseudomonadota</taxon>
        <taxon>Alphaproteobacteria</taxon>
        <taxon>Rhodospirillales</taxon>
        <taxon>Rhodovibrionaceae</taxon>
        <taxon>Fodinicurvata</taxon>
    </lineage>
</organism>
<dbReference type="RefSeq" id="WP_382423793.1">
    <property type="nucleotide sequence ID" value="NZ_JBHSCW010000016.1"/>
</dbReference>
<dbReference type="InterPro" id="IPR036388">
    <property type="entry name" value="WH-like_DNA-bd_sf"/>
</dbReference>
<dbReference type="PRINTS" id="PR00039">
    <property type="entry name" value="HTHLYSR"/>
</dbReference>
<dbReference type="Proteomes" id="UP001595799">
    <property type="component" value="Unassembled WGS sequence"/>
</dbReference>
<evidence type="ECO:0000256" key="1">
    <source>
        <dbReference type="ARBA" id="ARBA00009437"/>
    </source>
</evidence>